<evidence type="ECO:0000313" key="4">
    <source>
        <dbReference type="Proteomes" id="UP000293902"/>
    </source>
</evidence>
<gene>
    <name evidence="2" type="ORF">DO021_15300</name>
    <name evidence="1" type="ORF">EYB58_12105</name>
</gene>
<dbReference type="Proteomes" id="UP000248798">
    <property type="component" value="Unassembled WGS sequence"/>
</dbReference>
<organism evidence="2 3">
    <name type="scientific">Desulfobacter hydrogenophilus</name>
    <dbReference type="NCBI Taxonomy" id="2291"/>
    <lineage>
        <taxon>Bacteria</taxon>
        <taxon>Pseudomonadati</taxon>
        <taxon>Thermodesulfobacteriota</taxon>
        <taxon>Desulfobacteria</taxon>
        <taxon>Desulfobacterales</taxon>
        <taxon>Desulfobacteraceae</taxon>
        <taxon>Desulfobacter</taxon>
    </lineage>
</organism>
<name>A0A328FDK0_9BACT</name>
<evidence type="ECO:0000313" key="2">
    <source>
        <dbReference type="EMBL" id="RAM01173.1"/>
    </source>
</evidence>
<keyword evidence="4" id="KW-1185">Reference proteome</keyword>
<dbReference type="Proteomes" id="UP000293902">
    <property type="component" value="Chromosome"/>
</dbReference>
<reference evidence="1 4" key="2">
    <citation type="submission" date="2019-02" db="EMBL/GenBank/DDBJ databases">
        <title>Complete genome sequence of Desulfobacter hydrogenophilus AcRS1.</title>
        <authorList>
            <person name="Marietou A."/>
            <person name="Lund M.B."/>
            <person name="Marshall I.P.G."/>
            <person name="Schreiber L."/>
            <person name="Jorgensen B."/>
        </authorList>
    </citation>
    <scope>NUCLEOTIDE SEQUENCE [LARGE SCALE GENOMIC DNA]</scope>
    <source>
        <strain evidence="1 4">AcRS1</strain>
    </source>
</reference>
<dbReference type="AlphaFoldDB" id="A0A328FDK0"/>
<dbReference type="EMBL" id="QLNI01000031">
    <property type="protein sequence ID" value="RAM01173.1"/>
    <property type="molecule type" value="Genomic_DNA"/>
</dbReference>
<protein>
    <submittedName>
        <fullName evidence="2">Toxin-antitoxin system, toxin component, PIN family protein</fullName>
    </submittedName>
</protein>
<dbReference type="SUPFAM" id="SSF88723">
    <property type="entry name" value="PIN domain-like"/>
    <property type="match status" value="1"/>
</dbReference>
<evidence type="ECO:0000313" key="3">
    <source>
        <dbReference type="Proteomes" id="UP000248798"/>
    </source>
</evidence>
<dbReference type="Gene3D" id="3.40.50.1010">
    <property type="entry name" value="5'-nuclease"/>
    <property type="match status" value="1"/>
</dbReference>
<accession>A0A328FDK0</accession>
<reference evidence="2 3" key="1">
    <citation type="submission" date="2018-06" db="EMBL/GenBank/DDBJ databases">
        <title>Complete Genome Sequence of Desulfobacter hydrogenophilus (DSM3380).</title>
        <authorList>
            <person name="Marietou A."/>
            <person name="Schreiber L."/>
            <person name="Marshall I."/>
            <person name="Jorgensen B."/>
        </authorList>
    </citation>
    <scope>NUCLEOTIDE SEQUENCE [LARGE SCALE GENOMIC DNA]</scope>
    <source>
        <strain evidence="2 3">DSM 3380</strain>
    </source>
</reference>
<dbReference type="EMBL" id="CP036313">
    <property type="protein sequence ID" value="QBH13602.1"/>
    <property type="molecule type" value="Genomic_DNA"/>
</dbReference>
<dbReference type="InterPro" id="IPR029060">
    <property type="entry name" value="PIN-like_dom_sf"/>
</dbReference>
<sequence>MMIVAHAGSRDMVLVINNERHFQRMPDLRIENEAG</sequence>
<proteinExistence type="predicted"/>
<evidence type="ECO:0000313" key="1">
    <source>
        <dbReference type="EMBL" id="QBH13602.1"/>
    </source>
</evidence>
<dbReference type="OrthoDB" id="5458135at2"/>